<gene>
    <name evidence="3" type="ORF">ACFFIC_13275</name>
</gene>
<dbReference type="SUPFAM" id="SSF53850">
    <property type="entry name" value="Periplasmic binding protein-like II"/>
    <property type="match status" value="1"/>
</dbReference>
<dbReference type="Proteomes" id="UP001589789">
    <property type="component" value="Unassembled WGS sequence"/>
</dbReference>
<dbReference type="Gene3D" id="3.40.190.150">
    <property type="entry name" value="Bordetella uptake gene, domain 1"/>
    <property type="match status" value="1"/>
</dbReference>
<comment type="caution">
    <text evidence="3">The sequence shown here is derived from an EMBL/GenBank/DDBJ whole genome shotgun (WGS) entry which is preliminary data.</text>
</comment>
<keyword evidence="2" id="KW-0732">Signal</keyword>
<name>A0ABV6ISG9_9PROT</name>
<protein>
    <submittedName>
        <fullName evidence="3">Bug family tripartite tricarboxylate transporter substrate binding protein</fullName>
    </submittedName>
</protein>
<dbReference type="PANTHER" id="PTHR42928:SF5">
    <property type="entry name" value="BLR1237 PROTEIN"/>
    <property type="match status" value="1"/>
</dbReference>
<dbReference type="PANTHER" id="PTHR42928">
    <property type="entry name" value="TRICARBOXYLATE-BINDING PROTEIN"/>
    <property type="match status" value="1"/>
</dbReference>
<dbReference type="CDD" id="cd07012">
    <property type="entry name" value="PBP2_Bug_TTT"/>
    <property type="match status" value="1"/>
</dbReference>
<dbReference type="InterPro" id="IPR006311">
    <property type="entry name" value="TAT_signal"/>
</dbReference>
<feature type="chain" id="PRO_5046476627" evidence="2">
    <location>
        <begin position="27"/>
        <end position="325"/>
    </location>
</feature>
<evidence type="ECO:0000313" key="4">
    <source>
        <dbReference type="Proteomes" id="UP001589789"/>
    </source>
</evidence>
<dbReference type="Pfam" id="PF03401">
    <property type="entry name" value="TctC"/>
    <property type="match status" value="1"/>
</dbReference>
<reference evidence="3 4" key="1">
    <citation type="submission" date="2024-09" db="EMBL/GenBank/DDBJ databases">
        <authorList>
            <person name="Sun Q."/>
            <person name="Mori K."/>
        </authorList>
    </citation>
    <scope>NUCLEOTIDE SEQUENCE [LARGE SCALE GENOMIC DNA]</scope>
    <source>
        <strain evidence="3 4">CCM 7468</strain>
    </source>
</reference>
<dbReference type="Gene3D" id="3.40.190.10">
    <property type="entry name" value="Periplasmic binding protein-like II"/>
    <property type="match status" value="1"/>
</dbReference>
<evidence type="ECO:0000313" key="3">
    <source>
        <dbReference type="EMBL" id="MFC0386507.1"/>
    </source>
</evidence>
<accession>A0ABV6ISG9</accession>
<dbReference type="EMBL" id="JBHLVZ010000033">
    <property type="protein sequence ID" value="MFC0386507.1"/>
    <property type="molecule type" value="Genomic_DNA"/>
</dbReference>
<keyword evidence="4" id="KW-1185">Reference proteome</keyword>
<feature type="signal peptide" evidence="2">
    <location>
        <begin position="1"/>
        <end position="26"/>
    </location>
</feature>
<dbReference type="PIRSF" id="PIRSF017082">
    <property type="entry name" value="YflP"/>
    <property type="match status" value="1"/>
</dbReference>
<dbReference type="InterPro" id="IPR005064">
    <property type="entry name" value="BUG"/>
</dbReference>
<dbReference type="InterPro" id="IPR042100">
    <property type="entry name" value="Bug_dom1"/>
</dbReference>
<dbReference type="RefSeq" id="WP_377051038.1">
    <property type="nucleotide sequence ID" value="NZ_JBHLVZ010000033.1"/>
</dbReference>
<sequence>MPRITRRAALAGCLAAASLLPAGARAALPDRPLRLVLGFPPGSGPDVVARLLADGLREALPAGVVVDNKPGAAGAIAAQEVARSAPDGTTLLLGEVGQLAMAPSTYARLSYDPARDFAPVAEVAAIDFAFVVPAALPVSAFADYLAWAKAQPGVFMGTFGAGTPGHFGAAILMAGAGLKGEAVHFRSTGDAMTAVLNGAVQGMFGTVALVAPQVRDGRLRALAVTGPARSALMPDVPSVTELGQPDLAFDAWFGLVAPAATPAPLRGELEAVVLRALGNPALRARMQEAGFRVAAKGQAEFGALMREETARWAGVVKATGFRAIE</sequence>
<comment type="similarity">
    <text evidence="1">Belongs to the UPF0065 (bug) family.</text>
</comment>
<organism evidence="3 4">
    <name type="scientific">Muricoccus vinaceus</name>
    <dbReference type="NCBI Taxonomy" id="424704"/>
    <lineage>
        <taxon>Bacteria</taxon>
        <taxon>Pseudomonadati</taxon>
        <taxon>Pseudomonadota</taxon>
        <taxon>Alphaproteobacteria</taxon>
        <taxon>Acetobacterales</taxon>
        <taxon>Roseomonadaceae</taxon>
        <taxon>Muricoccus</taxon>
    </lineage>
</organism>
<dbReference type="PROSITE" id="PS51318">
    <property type="entry name" value="TAT"/>
    <property type="match status" value="1"/>
</dbReference>
<evidence type="ECO:0000256" key="2">
    <source>
        <dbReference type="SAM" id="SignalP"/>
    </source>
</evidence>
<proteinExistence type="inferred from homology"/>
<evidence type="ECO:0000256" key="1">
    <source>
        <dbReference type="ARBA" id="ARBA00006987"/>
    </source>
</evidence>